<accession>A0AA38Z0I4</accession>
<keyword evidence="2" id="KW-1185">Reference proteome</keyword>
<name>A0AA38Z0I4_VITRO</name>
<evidence type="ECO:0000313" key="1">
    <source>
        <dbReference type="EMBL" id="KAJ9680130.1"/>
    </source>
</evidence>
<reference evidence="1 2" key="1">
    <citation type="journal article" date="2023" name="BMC Biotechnol.">
        <title>Vitis rotundifolia cv Carlos genome sequencing.</title>
        <authorList>
            <person name="Huff M."/>
            <person name="Hulse-Kemp A."/>
            <person name="Scheffler B."/>
            <person name="Youngblood R."/>
            <person name="Simpson S."/>
            <person name="Babiker E."/>
            <person name="Staton M."/>
        </authorList>
    </citation>
    <scope>NUCLEOTIDE SEQUENCE [LARGE SCALE GENOMIC DNA]</scope>
    <source>
        <tissue evidence="1">Leaf</tissue>
    </source>
</reference>
<evidence type="ECO:0000313" key="2">
    <source>
        <dbReference type="Proteomes" id="UP001168098"/>
    </source>
</evidence>
<dbReference type="Proteomes" id="UP001168098">
    <property type="component" value="Unassembled WGS sequence"/>
</dbReference>
<sequence>MRATKRPVMVRGCLERTVLESLPKSAAVCMEDLMHGEEILWPPCNLFLLFYGNRLCPYMALACLCVENKNSPKMRGCP</sequence>
<protein>
    <submittedName>
        <fullName evidence="1">Uncharacterized protein</fullName>
    </submittedName>
</protein>
<proteinExistence type="predicted"/>
<organism evidence="1 2">
    <name type="scientific">Vitis rotundifolia</name>
    <name type="common">Muscadine grape</name>
    <dbReference type="NCBI Taxonomy" id="103349"/>
    <lineage>
        <taxon>Eukaryota</taxon>
        <taxon>Viridiplantae</taxon>
        <taxon>Streptophyta</taxon>
        <taxon>Embryophyta</taxon>
        <taxon>Tracheophyta</taxon>
        <taxon>Spermatophyta</taxon>
        <taxon>Magnoliopsida</taxon>
        <taxon>eudicotyledons</taxon>
        <taxon>Gunneridae</taxon>
        <taxon>Pentapetalae</taxon>
        <taxon>rosids</taxon>
        <taxon>Vitales</taxon>
        <taxon>Vitaceae</taxon>
        <taxon>Viteae</taxon>
        <taxon>Vitis</taxon>
    </lineage>
</organism>
<dbReference type="AlphaFoldDB" id="A0AA38Z0I4"/>
<comment type="caution">
    <text evidence="1">The sequence shown here is derived from an EMBL/GenBank/DDBJ whole genome shotgun (WGS) entry which is preliminary data.</text>
</comment>
<dbReference type="EMBL" id="JARBHA010000015">
    <property type="protein sequence ID" value="KAJ9680130.1"/>
    <property type="molecule type" value="Genomic_DNA"/>
</dbReference>
<gene>
    <name evidence="1" type="ORF">PVL29_019423</name>
</gene>